<dbReference type="AlphaFoldDB" id="A0A1M2V4Z0"/>
<dbReference type="Proteomes" id="UP000184267">
    <property type="component" value="Unassembled WGS sequence"/>
</dbReference>
<gene>
    <name evidence="2" type="ORF">TRAPUB_6849</name>
</gene>
<keyword evidence="3" id="KW-1185">Reference proteome</keyword>
<evidence type="ECO:0000256" key="1">
    <source>
        <dbReference type="SAM" id="MobiDB-lite"/>
    </source>
</evidence>
<proteinExistence type="predicted"/>
<feature type="compositionally biased region" description="Polar residues" evidence="1">
    <location>
        <begin position="272"/>
        <end position="290"/>
    </location>
</feature>
<reference evidence="2 3" key="1">
    <citation type="submission" date="2016-10" db="EMBL/GenBank/DDBJ databases">
        <title>Genome sequence of the basidiomycete white-rot fungus Trametes pubescens.</title>
        <authorList>
            <person name="Makela M.R."/>
            <person name="Granchi Z."/>
            <person name="Peng M."/>
            <person name="De Vries R.P."/>
            <person name="Grigoriev I."/>
            <person name="Riley R."/>
            <person name="Hilden K."/>
        </authorList>
    </citation>
    <scope>NUCLEOTIDE SEQUENCE [LARGE SCALE GENOMIC DNA]</scope>
    <source>
        <strain evidence="2 3">FBCC735</strain>
    </source>
</reference>
<sequence>MSESPDVEPSPPVPVTYDALPEQKVSPFKPHRISNYHLGKHGINLPPNATLDRRLEGDSSMGTTVLVEWKDFMKSDILPAIPIEQSPATLKAEMVSAAKAVLSTRFYGNSEPKKLRRVKEDDIADTVVGVINTVLSGLELPEGRPRYKAALSRYKANPSDKTRSKVDAAIYEEDHMPKKDWLAEELNTEPIPEKGPEWSYNPNTGLVYYKERLIVPDNIDSWEYASELQQEATLGDLRATYSDYDERYREITGQDPPAPPRVTPVPTPIEQIAQQNPTPQNREPSTSSSS</sequence>
<feature type="region of interest" description="Disordered" evidence="1">
    <location>
        <begin position="248"/>
        <end position="290"/>
    </location>
</feature>
<dbReference type="OrthoDB" id="2764817at2759"/>
<protein>
    <submittedName>
        <fullName evidence="2">Uncharacterized protein</fullName>
    </submittedName>
</protein>
<dbReference type="STRING" id="154538.A0A1M2V4Z0"/>
<accession>A0A1M2V4Z0</accession>
<evidence type="ECO:0000313" key="3">
    <source>
        <dbReference type="Proteomes" id="UP000184267"/>
    </source>
</evidence>
<comment type="caution">
    <text evidence="2">The sequence shown here is derived from an EMBL/GenBank/DDBJ whole genome shotgun (WGS) entry which is preliminary data.</text>
</comment>
<evidence type="ECO:0000313" key="2">
    <source>
        <dbReference type="EMBL" id="OJT02623.1"/>
    </source>
</evidence>
<dbReference type="EMBL" id="MNAD01001658">
    <property type="protein sequence ID" value="OJT02623.1"/>
    <property type="molecule type" value="Genomic_DNA"/>
</dbReference>
<feature type="non-terminal residue" evidence="2">
    <location>
        <position position="290"/>
    </location>
</feature>
<feature type="compositionally biased region" description="Pro residues" evidence="1">
    <location>
        <begin position="256"/>
        <end position="267"/>
    </location>
</feature>
<organism evidence="2 3">
    <name type="scientific">Trametes pubescens</name>
    <name type="common">White-rot fungus</name>
    <dbReference type="NCBI Taxonomy" id="154538"/>
    <lineage>
        <taxon>Eukaryota</taxon>
        <taxon>Fungi</taxon>
        <taxon>Dikarya</taxon>
        <taxon>Basidiomycota</taxon>
        <taxon>Agaricomycotina</taxon>
        <taxon>Agaricomycetes</taxon>
        <taxon>Polyporales</taxon>
        <taxon>Polyporaceae</taxon>
        <taxon>Trametes</taxon>
    </lineage>
</organism>
<name>A0A1M2V4Z0_TRAPU</name>